<dbReference type="InterPro" id="IPR023296">
    <property type="entry name" value="Glyco_hydro_beta-prop_sf"/>
</dbReference>
<evidence type="ECO:0000256" key="5">
    <source>
        <dbReference type="SAM" id="MobiDB-lite"/>
    </source>
</evidence>
<dbReference type="InterPro" id="IPR013320">
    <property type="entry name" value="ConA-like_dom_sf"/>
</dbReference>
<keyword evidence="2 4" id="KW-0378">Hydrolase</keyword>
<feature type="domain" description="Glycosyl hydrolase family 32 N-terminal" evidence="6">
    <location>
        <begin position="28"/>
        <end position="336"/>
    </location>
</feature>
<dbReference type="SUPFAM" id="SSF49899">
    <property type="entry name" value="Concanavalin A-like lectins/glucanases"/>
    <property type="match status" value="1"/>
</dbReference>
<gene>
    <name evidence="8" type="ORF">NU887_06455</name>
</gene>
<dbReference type="InterPro" id="IPR013148">
    <property type="entry name" value="Glyco_hydro_32_N"/>
</dbReference>
<accession>A0A9X2SY11</accession>
<dbReference type="PANTHER" id="PTHR42800:SF1">
    <property type="entry name" value="EXOINULINASE INUD (AFU_ORTHOLOGUE AFUA_5G00480)"/>
    <property type="match status" value="1"/>
</dbReference>
<dbReference type="Gene3D" id="2.115.10.20">
    <property type="entry name" value="Glycosyl hydrolase domain, family 43"/>
    <property type="match status" value="1"/>
</dbReference>
<dbReference type="Proteomes" id="UP001142175">
    <property type="component" value="Unassembled WGS sequence"/>
</dbReference>
<evidence type="ECO:0000313" key="8">
    <source>
        <dbReference type="EMBL" id="MCR9014672.1"/>
    </source>
</evidence>
<evidence type="ECO:0000256" key="1">
    <source>
        <dbReference type="ARBA" id="ARBA00009902"/>
    </source>
</evidence>
<dbReference type="GO" id="GO:0005737">
    <property type="term" value="C:cytoplasm"/>
    <property type="evidence" value="ECO:0007669"/>
    <property type="project" value="TreeGrafter"/>
</dbReference>
<dbReference type="PROSITE" id="PS00609">
    <property type="entry name" value="GLYCOSYL_HYDROL_F32"/>
    <property type="match status" value="1"/>
</dbReference>
<dbReference type="SUPFAM" id="SSF75005">
    <property type="entry name" value="Arabinanase/levansucrase/invertase"/>
    <property type="match status" value="1"/>
</dbReference>
<evidence type="ECO:0000256" key="2">
    <source>
        <dbReference type="ARBA" id="ARBA00022801"/>
    </source>
</evidence>
<dbReference type="InterPro" id="IPR018053">
    <property type="entry name" value="Glyco_hydro_32_AS"/>
</dbReference>
<dbReference type="CDD" id="cd18622">
    <property type="entry name" value="GH32_Inu-like"/>
    <property type="match status" value="1"/>
</dbReference>
<keyword evidence="9" id="KW-1185">Reference proteome</keyword>
<evidence type="ECO:0000259" key="6">
    <source>
        <dbReference type="Pfam" id="PF00251"/>
    </source>
</evidence>
<feature type="compositionally biased region" description="Basic and acidic residues" evidence="5">
    <location>
        <begin position="14"/>
        <end position="24"/>
    </location>
</feature>
<feature type="region of interest" description="Disordered" evidence="5">
    <location>
        <begin position="1"/>
        <end position="31"/>
    </location>
</feature>
<dbReference type="GO" id="GO:0004575">
    <property type="term" value="F:sucrose alpha-glucosidase activity"/>
    <property type="evidence" value="ECO:0007669"/>
    <property type="project" value="TreeGrafter"/>
</dbReference>
<comment type="caution">
    <text evidence="8">The sequence shown here is derived from an EMBL/GenBank/DDBJ whole genome shotgun (WGS) entry which is preliminary data.</text>
</comment>
<dbReference type="SMART" id="SM00640">
    <property type="entry name" value="Glyco_32"/>
    <property type="match status" value="1"/>
</dbReference>
<dbReference type="InterPro" id="IPR013189">
    <property type="entry name" value="Glyco_hydro_32_C"/>
</dbReference>
<comment type="similarity">
    <text evidence="1 4">Belongs to the glycosyl hydrolase 32 family.</text>
</comment>
<organism evidence="8 9">
    <name type="scientific">Aquiflexum gelatinilyticum</name>
    <dbReference type="NCBI Taxonomy" id="2961943"/>
    <lineage>
        <taxon>Bacteria</taxon>
        <taxon>Pseudomonadati</taxon>
        <taxon>Bacteroidota</taxon>
        <taxon>Cytophagia</taxon>
        <taxon>Cytophagales</taxon>
        <taxon>Cyclobacteriaceae</taxon>
        <taxon>Aquiflexum</taxon>
    </lineage>
</organism>
<name>A0A9X2SY11_9BACT</name>
<evidence type="ECO:0000259" key="7">
    <source>
        <dbReference type="Pfam" id="PF08244"/>
    </source>
</evidence>
<dbReference type="Pfam" id="PF08244">
    <property type="entry name" value="Glyco_hydro_32C"/>
    <property type="match status" value="1"/>
</dbReference>
<sequence>MIFSCGPKGSEIQESERGNNEPHRPQYHFTPTDNWMNDPNGMVYLDGEYHLFYQYYPDSTVWGPMHWGHAISTDLVHWEHLPVAIEPDSLGYIFSGSAVIDHDNTSGLGTKENPAMVAIYTYHDPVGEKEKRIDFQTQGIAYSTDKGRTWTKYAANPVLKNPGIKDFRDPKVSWVEREDGSGKWVMSLAVLDRISFYSSPNLLDWTLESSFNPDWAAYGGVWECPDLFQLKASDGTEKWVLFVSINPGGPNGGSATQYFIGDFDGKNFSAEHEDVKWLDFGADNYAGVTWSNVPEQDGRKLFIGWMSNWDYAQVVPTHPWRSATTLPRSLELVKSGDGFLVASRPAAELQALRKSTIEITEKSIALEEELVELELTPTVGSNFEIELSNEKGEKVIFKKSDDNLVFDRTASGLVDFEARFAKIHTAPLNGLEVKSLKIYIDRSSVEIFVNDGEMVMTELVFPTEPYSRLKLTSFENPGSMHYLKSIW</sequence>
<dbReference type="GO" id="GO:0005987">
    <property type="term" value="P:sucrose catabolic process"/>
    <property type="evidence" value="ECO:0007669"/>
    <property type="project" value="TreeGrafter"/>
</dbReference>
<proteinExistence type="inferred from homology"/>
<dbReference type="PANTHER" id="PTHR42800">
    <property type="entry name" value="EXOINULINASE INUD (AFU_ORTHOLOGUE AFUA_5G00480)"/>
    <property type="match status" value="1"/>
</dbReference>
<keyword evidence="3 4" id="KW-0326">Glycosidase</keyword>
<dbReference type="Gene3D" id="2.60.120.560">
    <property type="entry name" value="Exo-inulinase, domain 1"/>
    <property type="match status" value="1"/>
</dbReference>
<evidence type="ECO:0000313" key="9">
    <source>
        <dbReference type="Proteomes" id="UP001142175"/>
    </source>
</evidence>
<feature type="domain" description="Glycosyl hydrolase family 32 C-terminal" evidence="7">
    <location>
        <begin position="366"/>
        <end position="484"/>
    </location>
</feature>
<dbReference type="EMBL" id="JANSUY010000003">
    <property type="protein sequence ID" value="MCR9014672.1"/>
    <property type="molecule type" value="Genomic_DNA"/>
</dbReference>
<dbReference type="Pfam" id="PF00251">
    <property type="entry name" value="Glyco_hydro_32N"/>
    <property type="match status" value="1"/>
</dbReference>
<evidence type="ECO:0000256" key="4">
    <source>
        <dbReference type="RuleBase" id="RU362110"/>
    </source>
</evidence>
<evidence type="ECO:0000256" key="3">
    <source>
        <dbReference type="ARBA" id="ARBA00023295"/>
    </source>
</evidence>
<dbReference type="InterPro" id="IPR001362">
    <property type="entry name" value="Glyco_hydro_32"/>
</dbReference>
<dbReference type="AlphaFoldDB" id="A0A9X2SY11"/>
<protein>
    <submittedName>
        <fullName evidence="8">Glycoside hydrolase family 32 protein</fullName>
    </submittedName>
</protein>
<reference evidence="8" key="1">
    <citation type="submission" date="2022-08" db="EMBL/GenBank/DDBJ databases">
        <authorList>
            <person name="Zhang D."/>
        </authorList>
    </citation>
    <scope>NUCLEOTIDE SEQUENCE</scope>
    <source>
        <strain evidence="8">XJ19-11</strain>
    </source>
</reference>